<organism evidence="1 2">
    <name type="scientific">Wickerhamomyces pijperi</name>
    <name type="common">Yeast</name>
    <name type="synonym">Pichia pijperi</name>
    <dbReference type="NCBI Taxonomy" id="599730"/>
    <lineage>
        <taxon>Eukaryota</taxon>
        <taxon>Fungi</taxon>
        <taxon>Dikarya</taxon>
        <taxon>Ascomycota</taxon>
        <taxon>Saccharomycotina</taxon>
        <taxon>Saccharomycetes</taxon>
        <taxon>Phaffomycetales</taxon>
        <taxon>Wickerhamomycetaceae</taxon>
        <taxon>Wickerhamomyces</taxon>
    </lineage>
</organism>
<dbReference type="EMBL" id="JAEUBG010000347">
    <property type="protein sequence ID" value="KAH3688469.1"/>
    <property type="molecule type" value="Genomic_DNA"/>
</dbReference>
<dbReference type="AlphaFoldDB" id="A0A9P8QGD0"/>
<evidence type="ECO:0000313" key="1">
    <source>
        <dbReference type="EMBL" id="KAH3688469.1"/>
    </source>
</evidence>
<protein>
    <submittedName>
        <fullName evidence="1">Uncharacterized protein</fullName>
    </submittedName>
</protein>
<sequence length="114" mass="12651">MVYLPAGVILVMVPLALGGNKILWSFNKEFSWGIDTSWDIDGLGALLDGLQRSLDTIVDSLHQTWTQFNRQWLTGSQDWITNSDTCGFFVNLDGGLVLVDSDNFTDQIVVANLD</sequence>
<accession>A0A9P8QGD0</accession>
<name>A0A9P8QGD0_WICPI</name>
<gene>
    <name evidence="1" type="ORF">WICPIJ_000608</name>
</gene>
<proteinExistence type="predicted"/>
<reference evidence="1" key="1">
    <citation type="journal article" date="2021" name="Open Biol.">
        <title>Shared evolutionary footprints suggest mitochondrial oxidative damage underlies multiple complex I losses in fungi.</title>
        <authorList>
            <person name="Schikora-Tamarit M.A."/>
            <person name="Marcet-Houben M."/>
            <person name="Nosek J."/>
            <person name="Gabaldon T."/>
        </authorList>
    </citation>
    <scope>NUCLEOTIDE SEQUENCE</scope>
    <source>
        <strain evidence="1">CBS2887</strain>
    </source>
</reference>
<evidence type="ECO:0000313" key="2">
    <source>
        <dbReference type="Proteomes" id="UP000774326"/>
    </source>
</evidence>
<reference evidence="1" key="2">
    <citation type="submission" date="2021-01" db="EMBL/GenBank/DDBJ databases">
        <authorList>
            <person name="Schikora-Tamarit M.A."/>
        </authorList>
    </citation>
    <scope>NUCLEOTIDE SEQUENCE</scope>
    <source>
        <strain evidence="1">CBS2887</strain>
    </source>
</reference>
<dbReference type="Proteomes" id="UP000774326">
    <property type="component" value="Unassembled WGS sequence"/>
</dbReference>
<comment type="caution">
    <text evidence="1">The sequence shown here is derived from an EMBL/GenBank/DDBJ whole genome shotgun (WGS) entry which is preliminary data.</text>
</comment>
<keyword evidence="2" id="KW-1185">Reference proteome</keyword>